<organism evidence="2 3">
    <name type="scientific">Crotalaria pallida</name>
    <name type="common">Smooth rattlebox</name>
    <name type="synonym">Crotalaria striata</name>
    <dbReference type="NCBI Taxonomy" id="3830"/>
    <lineage>
        <taxon>Eukaryota</taxon>
        <taxon>Viridiplantae</taxon>
        <taxon>Streptophyta</taxon>
        <taxon>Embryophyta</taxon>
        <taxon>Tracheophyta</taxon>
        <taxon>Spermatophyta</taxon>
        <taxon>Magnoliopsida</taxon>
        <taxon>eudicotyledons</taxon>
        <taxon>Gunneridae</taxon>
        <taxon>Pentapetalae</taxon>
        <taxon>rosids</taxon>
        <taxon>fabids</taxon>
        <taxon>Fabales</taxon>
        <taxon>Fabaceae</taxon>
        <taxon>Papilionoideae</taxon>
        <taxon>50 kb inversion clade</taxon>
        <taxon>genistoids sensu lato</taxon>
        <taxon>core genistoids</taxon>
        <taxon>Crotalarieae</taxon>
        <taxon>Crotalaria</taxon>
    </lineage>
</organism>
<feature type="region of interest" description="Disordered" evidence="1">
    <location>
        <begin position="69"/>
        <end position="100"/>
    </location>
</feature>
<protein>
    <submittedName>
        <fullName evidence="2">Uncharacterized protein</fullName>
    </submittedName>
</protein>
<evidence type="ECO:0000256" key="1">
    <source>
        <dbReference type="SAM" id="MobiDB-lite"/>
    </source>
</evidence>
<gene>
    <name evidence="2" type="ORF">RIF29_14769</name>
</gene>
<dbReference type="EMBL" id="JAYWIO010000003">
    <property type="protein sequence ID" value="KAK7273710.1"/>
    <property type="molecule type" value="Genomic_DNA"/>
</dbReference>
<name>A0AAN9FDW2_CROPI</name>
<comment type="caution">
    <text evidence="2">The sequence shown here is derived from an EMBL/GenBank/DDBJ whole genome shotgun (WGS) entry which is preliminary data.</text>
</comment>
<accession>A0AAN9FDW2</accession>
<reference evidence="2 3" key="1">
    <citation type="submission" date="2024-01" db="EMBL/GenBank/DDBJ databases">
        <title>The genomes of 5 underutilized Papilionoideae crops provide insights into root nodulation and disease resistanc.</title>
        <authorList>
            <person name="Yuan L."/>
        </authorList>
    </citation>
    <scope>NUCLEOTIDE SEQUENCE [LARGE SCALE GENOMIC DNA]</scope>
    <source>
        <strain evidence="2">ZHUSHIDOU_FW_LH</strain>
        <tissue evidence="2">Leaf</tissue>
    </source>
</reference>
<keyword evidence="3" id="KW-1185">Reference proteome</keyword>
<sequence>MITPDIARVFSSVSPIEATSSAIPPKRKAKALSSVALAKRVKTKAPAPSTQKSVVAFTVMVLLVDATAAPTPSTDMDPNDQGGDSSPTPSTPMPAKNVGVTPTLEGSIVADTPQPDVDAVSVGPVISSSNHGIESKPAIVHPVPPVDVYTLVPGESLLTTVFCVVPSAFYAR</sequence>
<dbReference type="Proteomes" id="UP001372338">
    <property type="component" value="Unassembled WGS sequence"/>
</dbReference>
<feature type="compositionally biased region" description="Polar residues" evidence="1">
    <location>
        <begin position="70"/>
        <end position="88"/>
    </location>
</feature>
<evidence type="ECO:0000313" key="3">
    <source>
        <dbReference type="Proteomes" id="UP001372338"/>
    </source>
</evidence>
<proteinExistence type="predicted"/>
<evidence type="ECO:0000313" key="2">
    <source>
        <dbReference type="EMBL" id="KAK7273710.1"/>
    </source>
</evidence>
<dbReference type="AlphaFoldDB" id="A0AAN9FDW2"/>